<keyword evidence="4" id="KW-0808">Transferase</keyword>
<dbReference type="SUPFAM" id="SSF55874">
    <property type="entry name" value="ATPase domain of HSP90 chaperone/DNA topoisomerase II/histidine kinase"/>
    <property type="match status" value="1"/>
</dbReference>
<organism evidence="10 11">
    <name type="scientific">Paenibacillus filicis</name>
    <dbReference type="NCBI Taxonomy" id="669464"/>
    <lineage>
        <taxon>Bacteria</taxon>
        <taxon>Bacillati</taxon>
        <taxon>Bacillota</taxon>
        <taxon>Bacilli</taxon>
        <taxon>Bacillales</taxon>
        <taxon>Paenibacillaceae</taxon>
        <taxon>Paenibacillus</taxon>
    </lineage>
</organism>
<dbReference type="SMART" id="SM00387">
    <property type="entry name" value="HATPase_c"/>
    <property type="match status" value="1"/>
</dbReference>
<keyword evidence="11" id="KW-1185">Reference proteome</keyword>
<evidence type="ECO:0000256" key="3">
    <source>
        <dbReference type="ARBA" id="ARBA00022553"/>
    </source>
</evidence>
<sequence>MNYELELSILKRRRTEIIGLWTRLVTGEFPSFYQRDMFTGSPTVFFDYMCDLGIPLQEHSIRHMISPWTQKIIDNGIPFEHIFTCKGLWRASIFQIFEEEPEVRHGSGTISFLSAVLDRIEQFTVKVAEEYVSRTTTQLEDHKEAITQLHDDRLNLIGKMAASMAHEIRNPLTSILGFLKLIRQQLPEETRDKTLQYLSIVESEFENINMQITGFLSFSKKRVAEEASIALTAEQLLDSVISLLQPRFVSENVRLAVRIEDSAVLCIQKVAVQQVISNVINNGLDALCAVKLSKEMSIRGFMEHGGYVIEISNNGPVIRQEIMESLFEPFVTDKVEGTGLGLAICRRIMRKNKGDISCDSSPEKTSFKLTFRLQETTATVSG</sequence>
<evidence type="ECO:0000256" key="6">
    <source>
        <dbReference type="ARBA" id="ARBA00022777"/>
    </source>
</evidence>
<dbReference type="InterPro" id="IPR004358">
    <property type="entry name" value="Sig_transdc_His_kin-like_C"/>
</dbReference>
<dbReference type="Pfam" id="PF00512">
    <property type="entry name" value="HisKA"/>
    <property type="match status" value="1"/>
</dbReference>
<dbReference type="InterPro" id="IPR003661">
    <property type="entry name" value="HisK_dim/P_dom"/>
</dbReference>
<dbReference type="InterPro" id="IPR036890">
    <property type="entry name" value="HATPase_C_sf"/>
</dbReference>
<dbReference type="PRINTS" id="PR00344">
    <property type="entry name" value="BCTRLSENSOR"/>
</dbReference>
<dbReference type="Gene3D" id="1.10.287.130">
    <property type="match status" value="1"/>
</dbReference>
<dbReference type="CDD" id="cd00082">
    <property type="entry name" value="HisKA"/>
    <property type="match status" value="1"/>
</dbReference>
<evidence type="ECO:0000256" key="1">
    <source>
        <dbReference type="ARBA" id="ARBA00000085"/>
    </source>
</evidence>
<dbReference type="SMART" id="SM00388">
    <property type="entry name" value="HisKA"/>
    <property type="match status" value="1"/>
</dbReference>
<keyword evidence="5" id="KW-0547">Nucleotide-binding</keyword>
<feature type="domain" description="Histidine kinase" evidence="9">
    <location>
        <begin position="163"/>
        <end position="375"/>
    </location>
</feature>
<dbReference type="RefSeq" id="WP_341413895.1">
    <property type="nucleotide sequence ID" value="NZ_JBBPCC010000001.1"/>
</dbReference>
<evidence type="ECO:0000256" key="5">
    <source>
        <dbReference type="ARBA" id="ARBA00022741"/>
    </source>
</evidence>
<evidence type="ECO:0000256" key="4">
    <source>
        <dbReference type="ARBA" id="ARBA00022679"/>
    </source>
</evidence>
<evidence type="ECO:0000256" key="7">
    <source>
        <dbReference type="ARBA" id="ARBA00022840"/>
    </source>
</evidence>
<dbReference type="SUPFAM" id="SSF47384">
    <property type="entry name" value="Homodimeric domain of signal transducing histidine kinase"/>
    <property type="match status" value="1"/>
</dbReference>
<evidence type="ECO:0000256" key="2">
    <source>
        <dbReference type="ARBA" id="ARBA00012438"/>
    </source>
</evidence>
<dbReference type="InterPro" id="IPR036097">
    <property type="entry name" value="HisK_dim/P_sf"/>
</dbReference>
<keyword evidence="3" id="KW-0597">Phosphoprotein</keyword>
<protein>
    <recommendedName>
        <fullName evidence="2">histidine kinase</fullName>
        <ecNumber evidence="2">2.7.13.3</ecNumber>
    </recommendedName>
</protein>
<proteinExistence type="predicted"/>
<evidence type="ECO:0000313" key="10">
    <source>
        <dbReference type="EMBL" id="MEK8126851.1"/>
    </source>
</evidence>
<accession>A0ABU9DDD3</accession>
<keyword evidence="7" id="KW-0067">ATP-binding</keyword>
<keyword evidence="6 10" id="KW-0418">Kinase</keyword>
<reference evidence="10 11" key="1">
    <citation type="submission" date="2024-04" db="EMBL/GenBank/DDBJ databases">
        <title>draft genome sequnece of Paenibacillus filicis.</title>
        <authorList>
            <person name="Kim D.-U."/>
        </authorList>
    </citation>
    <scope>NUCLEOTIDE SEQUENCE [LARGE SCALE GENOMIC DNA]</scope>
    <source>
        <strain evidence="10 11">KACC14197</strain>
    </source>
</reference>
<dbReference type="PROSITE" id="PS50109">
    <property type="entry name" value="HIS_KIN"/>
    <property type="match status" value="1"/>
</dbReference>
<comment type="catalytic activity">
    <reaction evidence="1">
        <text>ATP + protein L-histidine = ADP + protein N-phospho-L-histidine.</text>
        <dbReference type="EC" id="2.7.13.3"/>
    </reaction>
</comment>
<evidence type="ECO:0000256" key="8">
    <source>
        <dbReference type="ARBA" id="ARBA00023012"/>
    </source>
</evidence>
<dbReference type="Proteomes" id="UP001469365">
    <property type="component" value="Unassembled WGS sequence"/>
</dbReference>
<dbReference type="InterPro" id="IPR003594">
    <property type="entry name" value="HATPase_dom"/>
</dbReference>
<dbReference type="EC" id="2.7.13.3" evidence="2"/>
<dbReference type="Gene3D" id="3.30.565.10">
    <property type="entry name" value="Histidine kinase-like ATPase, C-terminal domain"/>
    <property type="match status" value="1"/>
</dbReference>
<gene>
    <name evidence="10" type="ORF">WMW72_02910</name>
</gene>
<dbReference type="EMBL" id="JBBPCC010000001">
    <property type="protein sequence ID" value="MEK8126851.1"/>
    <property type="molecule type" value="Genomic_DNA"/>
</dbReference>
<dbReference type="PANTHER" id="PTHR43065">
    <property type="entry name" value="SENSOR HISTIDINE KINASE"/>
    <property type="match status" value="1"/>
</dbReference>
<keyword evidence="8" id="KW-0902">Two-component regulatory system</keyword>
<dbReference type="GO" id="GO:0016301">
    <property type="term" value="F:kinase activity"/>
    <property type="evidence" value="ECO:0007669"/>
    <property type="project" value="UniProtKB-KW"/>
</dbReference>
<dbReference type="Pfam" id="PF02518">
    <property type="entry name" value="HATPase_c"/>
    <property type="match status" value="1"/>
</dbReference>
<comment type="caution">
    <text evidence="10">The sequence shown here is derived from an EMBL/GenBank/DDBJ whole genome shotgun (WGS) entry which is preliminary data.</text>
</comment>
<evidence type="ECO:0000259" key="9">
    <source>
        <dbReference type="PROSITE" id="PS50109"/>
    </source>
</evidence>
<evidence type="ECO:0000313" key="11">
    <source>
        <dbReference type="Proteomes" id="UP001469365"/>
    </source>
</evidence>
<dbReference type="InterPro" id="IPR005467">
    <property type="entry name" value="His_kinase_dom"/>
</dbReference>
<dbReference type="PANTHER" id="PTHR43065:SF10">
    <property type="entry name" value="PEROXIDE STRESS-ACTIVATED HISTIDINE KINASE MAK3"/>
    <property type="match status" value="1"/>
</dbReference>
<name>A0ABU9DDD3_9BACL</name>